<name>A0A9D4XW76_PEA</name>
<dbReference type="Gramene" id="Psat03G0158800-T1">
    <property type="protein sequence ID" value="KAI5425821.1"/>
    <property type="gene ID" value="KIW84_031588"/>
</dbReference>
<sequence length="138" mass="14980">MQSSFSTKTEPALLSSKVGRGTQFAKGHASSPSDSPLSLSFNFSLELVKSSQFVASFYEHMVVQRRVKNLLEENSVVGITNYIDFGFELQTSVDDAIAANSISDSTFQIGASWQANKDFLLKAKVGPKSSTLDVAFKS</sequence>
<dbReference type="PANTHER" id="PTHR35738:SF3">
    <property type="entry name" value="OS05G0577800 PROTEIN"/>
    <property type="match status" value="1"/>
</dbReference>
<reference evidence="1 2" key="1">
    <citation type="journal article" date="2022" name="Nat. Genet.">
        <title>Improved pea reference genome and pan-genome highlight genomic features and evolutionary characteristics.</title>
        <authorList>
            <person name="Yang T."/>
            <person name="Liu R."/>
            <person name="Luo Y."/>
            <person name="Hu S."/>
            <person name="Wang D."/>
            <person name="Wang C."/>
            <person name="Pandey M.K."/>
            <person name="Ge S."/>
            <person name="Xu Q."/>
            <person name="Li N."/>
            <person name="Li G."/>
            <person name="Huang Y."/>
            <person name="Saxena R.K."/>
            <person name="Ji Y."/>
            <person name="Li M."/>
            <person name="Yan X."/>
            <person name="He Y."/>
            <person name="Liu Y."/>
            <person name="Wang X."/>
            <person name="Xiang C."/>
            <person name="Varshney R.K."/>
            <person name="Ding H."/>
            <person name="Gao S."/>
            <person name="Zong X."/>
        </authorList>
    </citation>
    <scope>NUCLEOTIDE SEQUENCE [LARGE SCALE GENOMIC DNA]</scope>
    <source>
        <strain evidence="1 2">cv. Zhongwan 6</strain>
    </source>
</reference>
<dbReference type="EMBL" id="JAMSHJ010000003">
    <property type="protein sequence ID" value="KAI5425821.1"/>
    <property type="molecule type" value="Genomic_DNA"/>
</dbReference>
<proteinExistence type="predicted"/>
<dbReference type="Proteomes" id="UP001058974">
    <property type="component" value="Chromosome 3"/>
</dbReference>
<gene>
    <name evidence="1" type="ORF">KIW84_031588</name>
</gene>
<evidence type="ECO:0000313" key="2">
    <source>
        <dbReference type="Proteomes" id="UP001058974"/>
    </source>
</evidence>
<protein>
    <submittedName>
        <fullName evidence="1">Uncharacterized protein</fullName>
    </submittedName>
</protein>
<dbReference type="PANTHER" id="PTHR35738">
    <property type="entry name" value="OS05G0577800 PROTEIN"/>
    <property type="match status" value="1"/>
</dbReference>
<accession>A0A9D4XW76</accession>
<comment type="caution">
    <text evidence="1">The sequence shown here is derived from an EMBL/GenBank/DDBJ whole genome shotgun (WGS) entry which is preliminary data.</text>
</comment>
<dbReference type="AlphaFoldDB" id="A0A9D4XW76"/>
<evidence type="ECO:0000313" key="1">
    <source>
        <dbReference type="EMBL" id="KAI5425821.1"/>
    </source>
</evidence>
<keyword evidence="2" id="KW-1185">Reference proteome</keyword>
<organism evidence="1 2">
    <name type="scientific">Pisum sativum</name>
    <name type="common">Garden pea</name>
    <name type="synonym">Lathyrus oleraceus</name>
    <dbReference type="NCBI Taxonomy" id="3888"/>
    <lineage>
        <taxon>Eukaryota</taxon>
        <taxon>Viridiplantae</taxon>
        <taxon>Streptophyta</taxon>
        <taxon>Embryophyta</taxon>
        <taxon>Tracheophyta</taxon>
        <taxon>Spermatophyta</taxon>
        <taxon>Magnoliopsida</taxon>
        <taxon>eudicotyledons</taxon>
        <taxon>Gunneridae</taxon>
        <taxon>Pentapetalae</taxon>
        <taxon>rosids</taxon>
        <taxon>fabids</taxon>
        <taxon>Fabales</taxon>
        <taxon>Fabaceae</taxon>
        <taxon>Papilionoideae</taxon>
        <taxon>50 kb inversion clade</taxon>
        <taxon>NPAAA clade</taxon>
        <taxon>Hologalegina</taxon>
        <taxon>IRL clade</taxon>
        <taxon>Fabeae</taxon>
        <taxon>Lathyrus</taxon>
    </lineage>
</organism>